<gene>
    <name evidence="2" type="ORF">CPELLU_LOCUS5195</name>
</gene>
<dbReference type="AlphaFoldDB" id="A0A9N9BCG3"/>
<feature type="region of interest" description="Disordered" evidence="1">
    <location>
        <begin position="145"/>
        <end position="199"/>
    </location>
</feature>
<name>A0A9N9BCG3_9GLOM</name>
<dbReference type="Proteomes" id="UP000789759">
    <property type="component" value="Unassembled WGS sequence"/>
</dbReference>
<comment type="caution">
    <text evidence="2">The sequence shown here is derived from an EMBL/GenBank/DDBJ whole genome shotgun (WGS) entry which is preliminary data.</text>
</comment>
<feature type="compositionally biased region" description="Acidic residues" evidence="1">
    <location>
        <begin position="175"/>
        <end position="185"/>
    </location>
</feature>
<feature type="compositionally biased region" description="Low complexity" evidence="1">
    <location>
        <begin position="186"/>
        <end position="198"/>
    </location>
</feature>
<evidence type="ECO:0000313" key="3">
    <source>
        <dbReference type="Proteomes" id="UP000789759"/>
    </source>
</evidence>
<feature type="region of interest" description="Disordered" evidence="1">
    <location>
        <begin position="93"/>
        <end position="115"/>
    </location>
</feature>
<dbReference type="EMBL" id="CAJVQA010002927">
    <property type="protein sequence ID" value="CAG8560925.1"/>
    <property type="molecule type" value="Genomic_DNA"/>
</dbReference>
<protein>
    <submittedName>
        <fullName evidence="2">86_t:CDS:1</fullName>
    </submittedName>
</protein>
<dbReference type="OrthoDB" id="2409473at2759"/>
<evidence type="ECO:0000313" key="2">
    <source>
        <dbReference type="EMBL" id="CAG8560925.1"/>
    </source>
</evidence>
<organism evidence="2 3">
    <name type="scientific">Cetraspora pellucida</name>
    <dbReference type="NCBI Taxonomy" id="1433469"/>
    <lineage>
        <taxon>Eukaryota</taxon>
        <taxon>Fungi</taxon>
        <taxon>Fungi incertae sedis</taxon>
        <taxon>Mucoromycota</taxon>
        <taxon>Glomeromycotina</taxon>
        <taxon>Glomeromycetes</taxon>
        <taxon>Diversisporales</taxon>
        <taxon>Gigasporaceae</taxon>
        <taxon>Cetraspora</taxon>
    </lineage>
</organism>
<reference evidence="2" key="1">
    <citation type="submission" date="2021-06" db="EMBL/GenBank/DDBJ databases">
        <authorList>
            <person name="Kallberg Y."/>
            <person name="Tangrot J."/>
            <person name="Rosling A."/>
        </authorList>
    </citation>
    <scope>NUCLEOTIDE SEQUENCE</scope>
    <source>
        <strain evidence="2">FL966</strain>
    </source>
</reference>
<keyword evidence="3" id="KW-1185">Reference proteome</keyword>
<evidence type="ECO:0000256" key="1">
    <source>
        <dbReference type="SAM" id="MobiDB-lite"/>
    </source>
</evidence>
<sequence>MMLVHGHQKVLKLGINDVINEISKVLVIIQHYKNNLENYSDFDNNLEVDKFGSGFELENSSGHEDELVYKLKMNSLKSRNKFDDGNELMNSLESENEVENNDELGNSLESKNEFENNVELENSLWSRNEFEDNDEWENSLDLECGNEFEDNDKSGNSLKSGNEFENYDELGNSLEYEDSNNESESDSNNSTITDTSNTDIEEEVVCPSVQHEDTFILCSCILSWSGDTPALTKLINQNSETYDPENLPIRTHNEFKRQIKKIQKAQTQLEKNQTIKCYGICKQSILFNLNTTNFPNTFPVDIMHLFYENIAGYMLAHWMGSFFTDQDQNNGEYVLNKET</sequence>
<proteinExistence type="predicted"/>
<accession>A0A9N9BCG3</accession>